<protein>
    <submittedName>
        <fullName evidence="7">D-glycerate dehydrogenase</fullName>
    </submittedName>
</protein>
<evidence type="ECO:0000256" key="3">
    <source>
        <dbReference type="ARBA" id="ARBA00023027"/>
    </source>
</evidence>
<dbReference type="InterPro" id="IPR050223">
    <property type="entry name" value="D-isomer_2-hydroxyacid_DH"/>
</dbReference>
<dbReference type="Gene3D" id="3.40.50.720">
    <property type="entry name" value="NAD(P)-binding Rossmann-like Domain"/>
    <property type="match status" value="2"/>
</dbReference>
<evidence type="ECO:0000259" key="6">
    <source>
        <dbReference type="Pfam" id="PF02826"/>
    </source>
</evidence>
<keyword evidence="3" id="KW-0520">NAD</keyword>
<dbReference type="GO" id="GO:0051287">
    <property type="term" value="F:NAD binding"/>
    <property type="evidence" value="ECO:0007669"/>
    <property type="project" value="InterPro"/>
</dbReference>
<dbReference type="EMBL" id="QUSX01000001">
    <property type="protein sequence ID" value="RRQ49587.1"/>
    <property type="molecule type" value="Genomic_DNA"/>
</dbReference>
<dbReference type="CDD" id="cd05301">
    <property type="entry name" value="GDH"/>
    <property type="match status" value="1"/>
</dbReference>
<sequence length="322" mass="35625">MKVLVSLNFPPLGIDMLKKEGLDVTVWMNDIPMTREQLIQATQKHDVLLSSSIYTLDADFLERNKHLKLISQFAVGYNNIDIKKAAELGIPVTNTPNAMTDATADIAFGLMMAVSRKMFYMHKKIISGDWGHFRPQANLGIELKGKTVGILGMGRIGSAFAKRCHGAYDMNVIYHNRTPNPEMEKELDASYVSFEELLKESDVLSVHAGLSNETKGLFNADAFSKMKPSAIFINTARGGLHDEKSLIDALQNHVIWGAGLDVTNPEPMKKNNPLLHMENVAITPHIGSATIEARNEMSRLAALNIIQFSKGEPLTNLVNPEI</sequence>
<dbReference type="FunFam" id="3.40.50.720:FF:000203">
    <property type="entry name" value="D-3-phosphoglycerate dehydrogenase (SerA)"/>
    <property type="match status" value="1"/>
</dbReference>
<dbReference type="SUPFAM" id="SSF51735">
    <property type="entry name" value="NAD(P)-binding Rossmann-fold domains"/>
    <property type="match status" value="1"/>
</dbReference>
<dbReference type="Pfam" id="PF00389">
    <property type="entry name" value="2-Hacid_dh"/>
    <property type="match status" value="1"/>
</dbReference>
<keyword evidence="8" id="KW-1185">Reference proteome</keyword>
<dbReference type="OrthoDB" id="9777288at2"/>
<dbReference type="Proteomes" id="UP000286990">
    <property type="component" value="Unassembled WGS sequence"/>
</dbReference>
<dbReference type="Pfam" id="PF02826">
    <property type="entry name" value="2-Hacid_dh_C"/>
    <property type="match status" value="1"/>
</dbReference>
<dbReference type="RefSeq" id="WP_125221409.1">
    <property type="nucleotide sequence ID" value="NZ_QUSX01000001.1"/>
</dbReference>
<dbReference type="InterPro" id="IPR006140">
    <property type="entry name" value="D-isomer_DH_NAD-bd"/>
</dbReference>
<dbReference type="InterPro" id="IPR006139">
    <property type="entry name" value="D-isomer_2_OHA_DH_cat_dom"/>
</dbReference>
<dbReference type="PANTHER" id="PTHR10996:SF257">
    <property type="entry name" value="GLYOXYLATE REDUCTASE 1"/>
    <property type="match status" value="1"/>
</dbReference>
<evidence type="ECO:0000313" key="7">
    <source>
        <dbReference type="EMBL" id="RRQ49587.1"/>
    </source>
</evidence>
<name>A0A3R8WGF4_9FLAO</name>
<reference evidence="8" key="2">
    <citation type="submission" date="2018-12" db="EMBL/GenBank/DDBJ databases">
        <title>Maribacter lutimaris sp. nov., isolated from marine sediment.</title>
        <authorList>
            <person name="Kim K.K."/>
        </authorList>
    </citation>
    <scope>NUCLEOTIDE SEQUENCE [LARGE SCALE GENOMIC DNA]</scope>
    <source>
        <strain evidence="8">PoM-212</strain>
    </source>
</reference>
<feature type="domain" description="D-isomer specific 2-hydroxyacid dehydrogenase catalytic" evidence="5">
    <location>
        <begin position="4"/>
        <end position="319"/>
    </location>
</feature>
<organism evidence="7 8">
    <name type="scientific">Maribacter algicola</name>
    <dbReference type="NCBI Taxonomy" id="2498892"/>
    <lineage>
        <taxon>Bacteria</taxon>
        <taxon>Pseudomonadati</taxon>
        <taxon>Bacteroidota</taxon>
        <taxon>Flavobacteriia</taxon>
        <taxon>Flavobacteriales</taxon>
        <taxon>Flavobacteriaceae</taxon>
        <taxon>Maribacter</taxon>
    </lineage>
</organism>
<dbReference type="AlphaFoldDB" id="A0A3R8WGF4"/>
<comment type="caution">
    <text evidence="7">The sequence shown here is derived from an EMBL/GenBank/DDBJ whole genome shotgun (WGS) entry which is preliminary data.</text>
</comment>
<dbReference type="PANTHER" id="PTHR10996">
    <property type="entry name" value="2-HYDROXYACID DEHYDROGENASE-RELATED"/>
    <property type="match status" value="1"/>
</dbReference>
<dbReference type="GO" id="GO:0016618">
    <property type="term" value="F:hydroxypyruvate reductase [NAD(P)H] activity"/>
    <property type="evidence" value="ECO:0007669"/>
    <property type="project" value="TreeGrafter"/>
</dbReference>
<accession>A0A3R8WGF4</accession>
<evidence type="ECO:0000256" key="4">
    <source>
        <dbReference type="RuleBase" id="RU003719"/>
    </source>
</evidence>
<dbReference type="InterPro" id="IPR036291">
    <property type="entry name" value="NAD(P)-bd_dom_sf"/>
</dbReference>
<keyword evidence="2 4" id="KW-0560">Oxidoreductase</keyword>
<dbReference type="GO" id="GO:0005829">
    <property type="term" value="C:cytosol"/>
    <property type="evidence" value="ECO:0007669"/>
    <property type="project" value="TreeGrafter"/>
</dbReference>
<dbReference type="InterPro" id="IPR029752">
    <property type="entry name" value="D-isomer_DH_CS1"/>
</dbReference>
<gene>
    <name evidence="7" type="ORF">DZC72_03010</name>
</gene>
<evidence type="ECO:0000259" key="5">
    <source>
        <dbReference type="Pfam" id="PF00389"/>
    </source>
</evidence>
<reference evidence="8" key="1">
    <citation type="submission" date="2018-08" db="EMBL/GenBank/DDBJ databases">
        <authorList>
            <person name="Khan S.A."/>
            <person name="J S.E."/>
        </authorList>
    </citation>
    <scope>NUCLEOTIDE SEQUENCE [LARGE SCALE GENOMIC DNA]</scope>
    <source>
        <strain evidence="8">PoM-212</strain>
    </source>
</reference>
<dbReference type="GO" id="GO:0030267">
    <property type="term" value="F:glyoxylate reductase (NADPH) activity"/>
    <property type="evidence" value="ECO:0007669"/>
    <property type="project" value="TreeGrafter"/>
</dbReference>
<evidence type="ECO:0000313" key="8">
    <source>
        <dbReference type="Proteomes" id="UP000286990"/>
    </source>
</evidence>
<comment type="similarity">
    <text evidence="1 4">Belongs to the D-isomer specific 2-hydroxyacid dehydrogenase family.</text>
</comment>
<evidence type="ECO:0000256" key="1">
    <source>
        <dbReference type="ARBA" id="ARBA00005854"/>
    </source>
</evidence>
<dbReference type="SUPFAM" id="SSF52283">
    <property type="entry name" value="Formate/glycerate dehydrogenase catalytic domain-like"/>
    <property type="match status" value="1"/>
</dbReference>
<dbReference type="PROSITE" id="PS00065">
    <property type="entry name" value="D_2_HYDROXYACID_DH_1"/>
    <property type="match status" value="1"/>
</dbReference>
<feature type="domain" description="D-isomer specific 2-hydroxyacid dehydrogenase NAD-binding" evidence="6">
    <location>
        <begin position="108"/>
        <end position="287"/>
    </location>
</feature>
<proteinExistence type="inferred from homology"/>
<evidence type="ECO:0000256" key="2">
    <source>
        <dbReference type="ARBA" id="ARBA00023002"/>
    </source>
</evidence>